<sequence>MEAFESELLGSSASDRGWSLVETFSRTRRELPDEFEHGAAVLARHLEESGLPVKSYRPSIYQGVPLDTRLQCEGRSFPCKAAALSPAQAEFTAPLVHVPARDGKTRVHTNDPALLFGEGMTRLSLAALVRGKVVLTEGLSNPARSQLLEELGALAIIAINPGRAVHWGASSVIWGSPGMEDFGRLPGIVSMAVNRESGDWLVDAAARNASVTIAADMLHGWFEQTLLTVDIPGNGPAADEFILLHGHMDSWDLGVGDNATGDAVLLEVARTLYAGRRHLRRSVRVAWWPGHSAGRYAGSTWYADNQARALHSRCVAHLNCDSPGCRDAVDYGSIRGMAEAQPLVAGAVSDLFGQQCRLERPGRAGDYSFNNLGVSGAMLTSSMVPAEERKRRGWYSVGGNGGSPTWHTEDDVLEVADRKVLENDIRLYALVAARLACGVTPLLDFRLPCAQIVRRIEEVQETVGTAMDFGEQLALAQALQVEVGAAYEGPQAAPRAGRWPALFAASRSIVRAGYSERGIYDQDPAIAQAAVPMLGAATEWGRHAAAAASLQRGANRLHAELENALRCL</sequence>
<dbReference type="Pfam" id="PF04389">
    <property type="entry name" value="Peptidase_M28"/>
    <property type="match status" value="1"/>
</dbReference>
<dbReference type="Proteomes" id="UP001595848">
    <property type="component" value="Unassembled WGS sequence"/>
</dbReference>
<evidence type="ECO:0000313" key="3">
    <source>
        <dbReference type="Proteomes" id="UP001595848"/>
    </source>
</evidence>
<dbReference type="InterPro" id="IPR007484">
    <property type="entry name" value="Peptidase_M28"/>
</dbReference>
<evidence type="ECO:0000259" key="1">
    <source>
        <dbReference type="Pfam" id="PF04389"/>
    </source>
</evidence>
<organism evidence="2 3">
    <name type="scientific">Candidimonas humi</name>
    <dbReference type="NCBI Taxonomy" id="683355"/>
    <lineage>
        <taxon>Bacteria</taxon>
        <taxon>Pseudomonadati</taxon>
        <taxon>Pseudomonadota</taxon>
        <taxon>Betaproteobacteria</taxon>
        <taxon>Burkholderiales</taxon>
        <taxon>Alcaligenaceae</taxon>
        <taxon>Candidimonas</taxon>
    </lineage>
</organism>
<accession>A0ABV8NX23</accession>
<keyword evidence="3" id="KW-1185">Reference proteome</keyword>
<feature type="domain" description="Peptidase M28" evidence="1">
    <location>
        <begin position="229"/>
        <end position="423"/>
    </location>
</feature>
<protein>
    <submittedName>
        <fullName evidence="2">M28 family metallopeptidase</fullName>
    </submittedName>
</protein>
<gene>
    <name evidence="2" type="ORF">ACFOY1_11125</name>
</gene>
<name>A0ABV8NX23_9BURK</name>
<dbReference type="EMBL" id="JBHSBV010000003">
    <property type="protein sequence ID" value="MFC4201506.1"/>
    <property type="molecule type" value="Genomic_DNA"/>
</dbReference>
<evidence type="ECO:0000313" key="2">
    <source>
        <dbReference type="EMBL" id="MFC4201506.1"/>
    </source>
</evidence>
<reference evidence="3" key="1">
    <citation type="journal article" date="2019" name="Int. J. Syst. Evol. Microbiol.">
        <title>The Global Catalogue of Microorganisms (GCM) 10K type strain sequencing project: providing services to taxonomists for standard genome sequencing and annotation.</title>
        <authorList>
            <consortium name="The Broad Institute Genomics Platform"/>
            <consortium name="The Broad Institute Genome Sequencing Center for Infectious Disease"/>
            <person name="Wu L."/>
            <person name="Ma J."/>
        </authorList>
    </citation>
    <scope>NUCLEOTIDE SEQUENCE [LARGE SCALE GENOMIC DNA]</scope>
    <source>
        <strain evidence="3">LMG 24813</strain>
    </source>
</reference>
<proteinExistence type="predicted"/>
<comment type="caution">
    <text evidence="2">The sequence shown here is derived from an EMBL/GenBank/DDBJ whole genome shotgun (WGS) entry which is preliminary data.</text>
</comment>
<dbReference type="RefSeq" id="WP_217963140.1">
    <property type="nucleotide sequence ID" value="NZ_JAHTBN010000002.1"/>
</dbReference>